<evidence type="ECO:0000313" key="1">
    <source>
        <dbReference type="EMBL" id="NTS63637.1"/>
    </source>
</evidence>
<comment type="caution">
    <text evidence="1">The sequence shown here is derived from an EMBL/GenBank/DDBJ whole genome shotgun (WGS) entry which is preliminary data.</text>
</comment>
<keyword evidence="2" id="KW-1185">Reference proteome</keyword>
<organism evidence="1 2">
    <name type="scientific">Sphingomonas hominis</name>
    <dbReference type="NCBI Taxonomy" id="2741495"/>
    <lineage>
        <taxon>Bacteria</taxon>
        <taxon>Pseudomonadati</taxon>
        <taxon>Pseudomonadota</taxon>
        <taxon>Alphaproteobacteria</taxon>
        <taxon>Sphingomonadales</taxon>
        <taxon>Sphingomonadaceae</taxon>
        <taxon>Sphingomonas</taxon>
    </lineage>
</organism>
<dbReference type="Proteomes" id="UP000621447">
    <property type="component" value="Unassembled WGS sequence"/>
</dbReference>
<reference evidence="1 2" key="1">
    <citation type="submission" date="2020-06" db="EMBL/GenBank/DDBJ databases">
        <title>Sphingomonas hominis sp. nov., a member of the Sphingomonas, isolated from the hair of a 22-year-old girl.</title>
        <authorList>
            <person name="Zhang D.-F."/>
            <person name="Cui X.-W."/>
        </authorList>
    </citation>
    <scope>NUCLEOTIDE SEQUENCE [LARGE SCALE GENOMIC DNA]</scope>
    <source>
        <strain evidence="1 2">HHU CXW</strain>
    </source>
</reference>
<gene>
    <name evidence="1" type="ORF">HRV97_00510</name>
</gene>
<evidence type="ECO:0000313" key="2">
    <source>
        <dbReference type="Proteomes" id="UP000621447"/>
    </source>
</evidence>
<name>A0ABX2JCF0_9SPHN</name>
<proteinExistence type="predicted"/>
<dbReference type="RefSeq" id="WP_174191755.1">
    <property type="nucleotide sequence ID" value="NZ_JABULH010000001.1"/>
</dbReference>
<sequence>MADHITKYATLARKLYENTSNGMVHWQLTGWQESLPTAHLGGYIVKLSKSENELGGPVVSVSLFDNADEYVDGFTDETLVDQETSIFGVPNFWQLLNQLYNAAWRYAKGADKALDAVLKDLDDTPF</sequence>
<accession>A0ABX2JCF0</accession>
<protein>
    <submittedName>
        <fullName evidence="1">Uncharacterized protein</fullName>
    </submittedName>
</protein>
<dbReference type="EMBL" id="JABULH010000001">
    <property type="protein sequence ID" value="NTS63637.1"/>
    <property type="molecule type" value="Genomic_DNA"/>
</dbReference>